<dbReference type="InterPro" id="IPR012296">
    <property type="entry name" value="Nuclease_put_TT1808"/>
</dbReference>
<dbReference type="CDD" id="cd06260">
    <property type="entry name" value="DUF820-like"/>
    <property type="match status" value="1"/>
</dbReference>
<comment type="caution">
    <text evidence="2">The sequence shown here is derived from an EMBL/GenBank/DDBJ whole genome shotgun (WGS) entry which is preliminary data.</text>
</comment>
<dbReference type="PANTHER" id="PTHR34107">
    <property type="entry name" value="SLL0198 PROTEIN-RELATED"/>
    <property type="match status" value="1"/>
</dbReference>
<dbReference type="EMBL" id="DSPX01000133">
    <property type="protein sequence ID" value="HGG01615.1"/>
    <property type="molecule type" value="Genomic_DNA"/>
</dbReference>
<sequence length="196" mass="22500">MKNTIPLEESLELNIELTEEQYWQLCQNNRDLRFERTHRGELIIMPPTGGETGNRNSEITYQIHAWNRHSKLGKVFDSSVGFKLPNGSNRSPDASWVSQAKWDTLTPAQKTKFPPICPDFVIELRSPTDSLKTLQDKMQEYLENGAQLGWLIDPQTRTITIYRPQQNPETISNPTTVSGENILPQFTLDCQPIWSN</sequence>
<dbReference type="Pfam" id="PF05685">
    <property type="entry name" value="Uma2"/>
    <property type="match status" value="1"/>
</dbReference>
<evidence type="ECO:0000313" key="2">
    <source>
        <dbReference type="EMBL" id="HGG01615.1"/>
    </source>
</evidence>
<keyword evidence="2" id="KW-0255">Endonuclease</keyword>
<protein>
    <submittedName>
        <fullName evidence="2">Uma2 family endonuclease</fullName>
    </submittedName>
</protein>
<dbReference type="InterPro" id="IPR008538">
    <property type="entry name" value="Uma2"/>
</dbReference>
<dbReference type="PANTHER" id="PTHR34107:SF7">
    <property type="entry name" value="SLR2092 PROTEIN"/>
    <property type="match status" value="1"/>
</dbReference>
<gene>
    <name evidence="2" type="ORF">ENR15_13440</name>
</gene>
<organism evidence="2">
    <name type="scientific">Planktothricoides sp. SpSt-374</name>
    <dbReference type="NCBI Taxonomy" id="2282167"/>
    <lineage>
        <taxon>Bacteria</taxon>
        <taxon>Bacillati</taxon>
        <taxon>Cyanobacteriota</taxon>
        <taxon>Cyanophyceae</taxon>
        <taxon>Oscillatoriophycideae</taxon>
        <taxon>Oscillatoriales</taxon>
        <taxon>Oscillatoriaceae</taxon>
        <taxon>Planktothricoides</taxon>
    </lineage>
</organism>
<dbReference type="Gene3D" id="3.90.1570.10">
    <property type="entry name" value="tt1808, chain A"/>
    <property type="match status" value="1"/>
</dbReference>
<name>A0A7C3VTK6_9CYAN</name>
<dbReference type="GO" id="GO:0004519">
    <property type="term" value="F:endonuclease activity"/>
    <property type="evidence" value="ECO:0007669"/>
    <property type="project" value="UniProtKB-KW"/>
</dbReference>
<feature type="domain" description="Putative restriction endonuclease" evidence="1">
    <location>
        <begin position="20"/>
        <end position="189"/>
    </location>
</feature>
<dbReference type="AlphaFoldDB" id="A0A7C3VTK6"/>
<keyword evidence="2" id="KW-0540">Nuclease</keyword>
<evidence type="ECO:0000259" key="1">
    <source>
        <dbReference type="Pfam" id="PF05685"/>
    </source>
</evidence>
<accession>A0A7C3VTK6</accession>
<reference evidence="2" key="1">
    <citation type="journal article" date="2020" name="mSystems">
        <title>Genome- and Community-Level Interaction Insights into Carbon Utilization and Element Cycling Functions of Hydrothermarchaeota in Hydrothermal Sediment.</title>
        <authorList>
            <person name="Zhou Z."/>
            <person name="Liu Y."/>
            <person name="Xu W."/>
            <person name="Pan J."/>
            <person name="Luo Z.H."/>
            <person name="Li M."/>
        </authorList>
    </citation>
    <scope>NUCLEOTIDE SEQUENCE [LARGE SCALE GENOMIC DNA]</scope>
    <source>
        <strain evidence="2">SpSt-374</strain>
    </source>
</reference>
<keyword evidence="2" id="KW-0378">Hydrolase</keyword>
<dbReference type="SUPFAM" id="SSF52980">
    <property type="entry name" value="Restriction endonuclease-like"/>
    <property type="match status" value="1"/>
</dbReference>
<proteinExistence type="predicted"/>
<dbReference type="InterPro" id="IPR011335">
    <property type="entry name" value="Restrct_endonuc-II-like"/>
</dbReference>